<dbReference type="Gene3D" id="3.40.50.300">
    <property type="entry name" value="P-loop containing nucleotide triphosphate hydrolases"/>
    <property type="match status" value="1"/>
</dbReference>
<dbReference type="InterPro" id="IPR027417">
    <property type="entry name" value="P-loop_NTPase"/>
</dbReference>
<reference evidence="1" key="2">
    <citation type="submission" date="2019-07" db="EMBL/GenBank/DDBJ databases">
        <authorList>
            <person name="Buck C."/>
            <person name="Tisza M."/>
        </authorList>
    </citation>
    <scope>NUCLEOTIDE SEQUENCE</scope>
    <source>
        <strain evidence="1">0104</strain>
    </source>
</reference>
<dbReference type="Pfam" id="PF04665">
    <property type="entry name" value="Pox_A32"/>
    <property type="match status" value="1"/>
</dbReference>
<name>A0A5H3CUD7_9VIRU</name>
<organism evidence="1 2">
    <name type="scientific">Bos-associated insect adintovirus</name>
    <dbReference type="NCBI Taxonomy" id="2597806"/>
    <lineage>
        <taxon>Viruses</taxon>
        <taxon>Varidnaviria</taxon>
        <taxon>Bamfordvirae</taxon>
        <taxon>Preplasmiviricota</taxon>
        <taxon>Polisuviricotina</taxon>
        <taxon>Polintoviricetes</taxon>
        <taxon>Orthopolintovirales</taxon>
        <taxon>Adintoviridae</taxon>
    </lineage>
</organism>
<dbReference type="EMBL" id="BK010889">
    <property type="protein sequence ID" value="DAC80282.1"/>
    <property type="molecule type" value="Genomic_DNA"/>
</dbReference>
<proteinExistence type="predicted"/>
<accession>A0A5H3CUD7</accession>
<dbReference type="InterPro" id="IPR006758">
    <property type="entry name" value="A32L"/>
</dbReference>
<reference evidence="1" key="1">
    <citation type="journal article" date="2019" name="J. ISSAAS">
        <title>Identification of 'Missing Link' Families of Small DNA Tumor Viruses.</title>
        <authorList>
            <person name="Welch N.L."/>
            <person name="Tisza M.J."/>
            <person name="Belford A."/>
            <person name="Pastrana D.V."/>
            <person name="Pang Y.-Y.S."/>
            <person name="Schiller J.T."/>
            <person name="An P."/>
            <person name="Cantalupo P.G."/>
            <person name="Pipas J.M."/>
            <person name="Koda S."/>
            <person name="Subramaniam K."/>
            <person name="Waltzek T.B."/>
            <person name="Bian C."/>
            <person name="Shi Q."/>
            <person name="Ruan Z."/>
            <person name="Ng T.F.-F."/>
            <person name="Starrett G.J."/>
            <person name="Buck C.B."/>
        </authorList>
    </citation>
    <scope>NUCLEOTIDE SEQUENCE</scope>
    <source>
        <strain evidence="1">0104</strain>
    </source>
</reference>
<evidence type="ECO:0000313" key="1">
    <source>
        <dbReference type="EMBL" id="DAC80282.1"/>
    </source>
</evidence>
<evidence type="ECO:0000313" key="2">
    <source>
        <dbReference type="Proteomes" id="UP001227660"/>
    </source>
</evidence>
<sequence>MRVVKQKQTIPVENWDIIASNPHKAHSPLLPSSIRAVICGPSNCGKTNAMLSLLINPYGLKFENIYIYSKSLHQPKYQILAEILKPINELGYYTFDTHEEVIDPSNAKPNSIFVFDDVICEKQERVRDYFSRGRHNAVDCFYLSQTYTRIPKHLIRDNVNFLILFKQDDLNLKHVYDDHVTTDMTYQKFKTICKECWKDKYGFLTIDKDNSGVGRYRKGFDTFIHLL</sequence>
<dbReference type="Proteomes" id="UP001227660">
    <property type="component" value="Segment"/>
</dbReference>
<protein>
    <submittedName>
        <fullName evidence="1">FtsK</fullName>
    </submittedName>
</protein>